<dbReference type="OrthoDB" id="2664712at2759"/>
<evidence type="ECO:0000313" key="2">
    <source>
        <dbReference type="EMBL" id="KAG1771138.1"/>
    </source>
</evidence>
<gene>
    <name evidence="2" type="ORF">EV702DRAFT_1049043</name>
</gene>
<dbReference type="Proteomes" id="UP000714275">
    <property type="component" value="Unassembled WGS sequence"/>
</dbReference>
<protein>
    <submittedName>
        <fullName evidence="2">Uncharacterized protein</fullName>
    </submittedName>
</protein>
<dbReference type="EMBL" id="JABBWD010000060">
    <property type="protein sequence ID" value="KAG1771138.1"/>
    <property type="molecule type" value="Genomic_DNA"/>
</dbReference>
<proteinExistence type="predicted"/>
<accession>A0A9P6ZLW2</accession>
<comment type="caution">
    <text evidence="2">The sequence shown here is derived from an EMBL/GenBank/DDBJ whole genome shotgun (WGS) entry which is preliminary data.</text>
</comment>
<reference evidence="2" key="1">
    <citation type="journal article" date="2020" name="New Phytol.">
        <title>Comparative genomics reveals dynamic genome evolution in host specialist ectomycorrhizal fungi.</title>
        <authorList>
            <person name="Lofgren L.A."/>
            <person name="Nguyen N.H."/>
            <person name="Vilgalys R."/>
            <person name="Ruytinx J."/>
            <person name="Liao H.L."/>
            <person name="Branco S."/>
            <person name="Kuo A."/>
            <person name="LaButti K."/>
            <person name="Lipzen A."/>
            <person name="Andreopoulos W."/>
            <person name="Pangilinan J."/>
            <person name="Riley R."/>
            <person name="Hundley H."/>
            <person name="Na H."/>
            <person name="Barry K."/>
            <person name="Grigoriev I.V."/>
            <person name="Stajich J.E."/>
            <person name="Kennedy P.G."/>
        </authorList>
    </citation>
    <scope>NUCLEOTIDE SEQUENCE</scope>
    <source>
        <strain evidence="2">DOB743</strain>
    </source>
</reference>
<keyword evidence="3" id="KW-1185">Reference proteome</keyword>
<dbReference type="AlphaFoldDB" id="A0A9P6ZLW2"/>
<evidence type="ECO:0000313" key="3">
    <source>
        <dbReference type="Proteomes" id="UP000714275"/>
    </source>
</evidence>
<name>A0A9P6ZLW2_9AGAM</name>
<sequence length="217" mass="24669">MYAYLCLQTILLSALFFGALKLLLSDASGSYEVLMMICSTLSSSMSESGTIYGFQTCLFLGSSTNALSNNNCKREHGREIWVHCWLENTIEKEIWHEAVEKQHYLATDTGFTMVDRALGNNWVNELIRTMLREMRTVLFVETHLCQPQQMTNKWARTMNLLYHKDHQDADPNLFACMSCPPVQEHKLMPGNLLQYLKGTGGKTADHINVIAAEEPLQ</sequence>
<keyword evidence="1" id="KW-0732">Signal</keyword>
<feature type="chain" id="PRO_5040289866" evidence="1">
    <location>
        <begin position="22"/>
        <end position="217"/>
    </location>
</feature>
<feature type="signal peptide" evidence="1">
    <location>
        <begin position="1"/>
        <end position="21"/>
    </location>
</feature>
<organism evidence="2 3">
    <name type="scientific">Suillus placidus</name>
    <dbReference type="NCBI Taxonomy" id="48579"/>
    <lineage>
        <taxon>Eukaryota</taxon>
        <taxon>Fungi</taxon>
        <taxon>Dikarya</taxon>
        <taxon>Basidiomycota</taxon>
        <taxon>Agaricomycotina</taxon>
        <taxon>Agaricomycetes</taxon>
        <taxon>Agaricomycetidae</taxon>
        <taxon>Boletales</taxon>
        <taxon>Suillineae</taxon>
        <taxon>Suillaceae</taxon>
        <taxon>Suillus</taxon>
    </lineage>
</organism>
<evidence type="ECO:0000256" key="1">
    <source>
        <dbReference type="SAM" id="SignalP"/>
    </source>
</evidence>